<evidence type="ECO:0000256" key="1">
    <source>
        <dbReference type="ARBA" id="ARBA00022614"/>
    </source>
</evidence>
<dbReference type="InterPro" id="IPR050836">
    <property type="entry name" value="SDS22/Internalin_LRR"/>
</dbReference>
<dbReference type="PROSITE" id="PS51450">
    <property type="entry name" value="LRR"/>
    <property type="match status" value="7"/>
</dbReference>
<evidence type="ECO:0000256" key="2">
    <source>
        <dbReference type="ARBA" id="ARBA00022737"/>
    </source>
</evidence>
<dbReference type="SMART" id="SM00365">
    <property type="entry name" value="LRR_SD22"/>
    <property type="match status" value="9"/>
</dbReference>
<dbReference type="InterPro" id="IPR003603">
    <property type="entry name" value="U2A'_phosphoprotein32A_C"/>
</dbReference>
<feature type="domain" description="U2A'/phosphoprotein 32 family A C-terminal" evidence="4">
    <location>
        <begin position="324"/>
        <end position="342"/>
    </location>
</feature>
<gene>
    <name evidence="5" type="ORF">TWF788_009746</name>
</gene>
<dbReference type="InterPro" id="IPR003591">
    <property type="entry name" value="Leu-rich_rpt_typical-subtyp"/>
</dbReference>
<evidence type="ECO:0000256" key="3">
    <source>
        <dbReference type="SAM" id="MobiDB-lite"/>
    </source>
</evidence>
<dbReference type="EMBL" id="JAABOE010000007">
    <property type="protein sequence ID" value="KAF3189761.1"/>
    <property type="molecule type" value="Genomic_DNA"/>
</dbReference>
<sequence length="356" mass="40075">MTTENEDQRPERSEQTQPRAILTNPEALTNPSAEDEANAMRPPSLNPDEDLLEDFPPDSEDVDLVHCRITSIPALGLQKLTAVLRLCLRQNEISRIEGLECIAGTLQDIDLYDNAIGHMTRDLEVLVNLENLDLSYNDLKHIKNLEKLVKLKNLYLASNRIGTIEGLGTLVELKNLEMGANKVREIQNLENLTKLEELWLGKNKISEIKNISMLSNLKILSLPSNRLTKLSGLDGLTNLEELYVSHNAIEDLSGLENTPNIKNLDVTHNRLTSIRGIEHLSHIVDFWASENQLSSFKEVEDVLKDKAELETVYFEANPLQLMGPATYRNKVRLAIPHIKQIDASKSSHPSPVLYLV</sequence>
<dbReference type="Pfam" id="PF12799">
    <property type="entry name" value="LRR_4"/>
    <property type="match status" value="2"/>
</dbReference>
<dbReference type="SMART" id="SM00446">
    <property type="entry name" value="LRRcap"/>
    <property type="match status" value="1"/>
</dbReference>
<feature type="region of interest" description="Disordered" evidence="3">
    <location>
        <begin position="1"/>
        <end position="48"/>
    </location>
</feature>
<reference evidence="5 6" key="1">
    <citation type="submission" date="2019-06" db="EMBL/GenBank/DDBJ databases">
        <authorList>
            <person name="Palmer J.M."/>
        </authorList>
    </citation>
    <scope>NUCLEOTIDE SEQUENCE [LARGE SCALE GENOMIC DNA]</scope>
    <source>
        <strain evidence="5 6">TWF788</strain>
    </source>
</reference>
<dbReference type="InterPro" id="IPR001611">
    <property type="entry name" value="Leu-rich_rpt"/>
</dbReference>
<accession>A0A6G1LY23</accession>
<evidence type="ECO:0000259" key="4">
    <source>
        <dbReference type="SMART" id="SM00446"/>
    </source>
</evidence>
<proteinExistence type="predicted"/>
<dbReference type="AlphaFoldDB" id="A0A6G1LY23"/>
<organism evidence="5 6">
    <name type="scientific">Orbilia oligospora</name>
    <name type="common">Nematode-trapping fungus</name>
    <name type="synonym">Arthrobotrys oligospora</name>
    <dbReference type="NCBI Taxonomy" id="2813651"/>
    <lineage>
        <taxon>Eukaryota</taxon>
        <taxon>Fungi</taxon>
        <taxon>Dikarya</taxon>
        <taxon>Ascomycota</taxon>
        <taxon>Pezizomycotina</taxon>
        <taxon>Orbiliomycetes</taxon>
        <taxon>Orbiliales</taxon>
        <taxon>Orbiliaceae</taxon>
        <taxon>Orbilia</taxon>
    </lineage>
</organism>
<dbReference type="SUPFAM" id="SSF52058">
    <property type="entry name" value="L domain-like"/>
    <property type="match status" value="1"/>
</dbReference>
<dbReference type="Proteomes" id="UP000479691">
    <property type="component" value="Unassembled WGS sequence"/>
</dbReference>
<evidence type="ECO:0000313" key="6">
    <source>
        <dbReference type="Proteomes" id="UP000479691"/>
    </source>
</evidence>
<comment type="caution">
    <text evidence="5">The sequence shown here is derived from an EMBL/GenBank/DDBJ whole genome shotgun (WGS) entry which is preliminary data.</text>
</comment>
<protein>
    <recommendedName>
        <fullName evidence="4">U2A'/phosphoprotein 32 family A C-terminal domain-containing protein</fullName>
    </recommendedName>
</protein>
<dbReference type="SMART" id="SM00369">
    <property type="entry name" value="LRR_TYP"/>
    <property type="match status" value="5"/>
</dbReference>
<dbReference type="PANTHER" id="PTHR46652">
    <property type="entry name" value="LEUCINE-RICH REPEAT AND IQ DOMAIN-CONTAINING PROTEIN 1-RELATED"/>
    <property type="match status" value="1"/>
</dbReference>
<dbReference type="PANTHER" id="PTHR46652:SF3">
    <property type="entry name" value="LEUCINE-RICH REPEAT-CONTAINING PROTEIN 9"/>
    <property type="match status" value="1"/>
</dbReference>
<feature type="compositionally biased region" description="Basic and acidic residues" evidence="3">
    <location>
        <begin position="1"/>
        <end position="14"/>
    </location>
</feature>
<keyword evidence="1" id="KW-0433">Leucine-rich repeat</keyword>
<dbReference type="Gene3D" id="3.80.10.10">
    <property type="entry name" value="Ribonuclease Inhibitor"/>
    <property type="match status" value="2"/>
</dbReference>
<name>A0A6G1LY23_ORBOL</name>
<evidence type="ECO:0000313" key="5">
    <source>
        <dbReference type="EMBL" id="KAF3189761.1"/>
    </source>
</evidence>
<dbReference type="InterPro" id="IPR032675">
    <property type="entry name" value="LRR_dom_sf"/>
</dbReference>
<dbReference type="InterPro" id="IPR025875">
    <property type="entry name" value="Leu-rich_rpt_4"/>
</dbReference>
<keyword evidence="2" id="KW-0677">Repeat</keyword>